<proteinExistence type="predicted"/>
<comment type="caution">
    <text evidence="1">The sequence shown here is derived from an EMBL/GenBank/DDBJ whole genome shotgun (WGS) entry which is preliminary data.</text>
</comment>
<dbReference type="EMBL" id="ACEQ02000024">
    <property type="protein sequence ID" value="EEZ75052.1"/>
    <property type="molecule type" value="Genomic_DNA"/>
</dbReference>
<sequence>MDNIDGVGGIGGNGGIGGLKPTLHILRPPCVPYKQHFTQNFASAEKISNGLFYQMRKI</sequence>
<evidence type="ECO:0000313" key="2">
    <source>
        <dbReference type="Proteomes" id="UP000003843"/>
    </source>
</evidence>
<dbReference type="AlphaFoldDB" id="D0WBJ9"/>
<dbReference type="Proteomes" id="UP000003843">
    <property type="component" value="Unassembled WGS sequence"/>
</dbReference>
<protein>
    <submittedName>
        <fullName evidence="1">Uncharacterized protein</fullName>
    </submittedName>
</protein>
<accession>D0WBJ9</accession>
<gene>
    <name evidence="1" type="ORF">NEILACOT_04926</name>
</gene>
<reference evidence="1 2" key="1">
    <citation type="submission" date="2009-10" db="EMBL/GenBank/DDBJ databases">
        <authorList>
            <person name="Weinstock G."/>
            <person name="Sodergren E."/>
            <person name="Clifton S."/>
            <person name="Fulton L."/>
            <person name="Fulton B."/>
            <person name="Courtney L."/>
            <person name="Fronick C."/>
            <person name="Harrison M."/>
            <person name="Strong C."/>
            <person name="Farmer C."/>
            <person name="Delahaunty K."/>
            <person name="Markovic C."/>
            <person name="Hall O."/>
            <person name="Minx P."/>
            <person name="Tomlinson C."/>
            <person name="Mitreva M."/>
            <person name="Nelson J."/>
            <person name="Hou S."/>
            <person name="Wollam A."/>
            <person name="Pepin K.H."/>
            <person name="Johnson M."/>
            <person name="Bhonagiri V."/>
            <person name="Nash W.E."/>
            <person name="Warren W."/>
            <person name="Chinwalla A."/>
            <person name="Mardis E.R."/>
            <person name="Wilson R.K."/>
        </authorList>
    </citation>
    <scope>NUCLEOTIDE SEQUENCE [LARGE SCALE GENOMIC DNA]</scope>
    <source>
        <strain evidence="1 2">ATCC 23970</strain>
    </source>
</reference>
<organism evidence="1 2">
    <name type="scientific">Neisseria lactamica ATCC 23970</name>
    <dbReference type="NCBI Taxonomy" id="546265"/>
    <lineage>
        <taxon>Bacteria</taxon>
        <taxon>Pseudomonadati</taxon>
        <taxon>Pseudomonadota</taxon>
        <taxon>Betaproteobacteria</taxon>
        <taxon>Neisseriales</taxon>
        <taxon>Neisseriaceae</taxon>
        <taxon>Neisseria</taxon>
    </lineage>
</organism>
<name>D0WBJ9_NEILA</name>
<evidence type="ECO:0000313" key="1">
    <source>
        <dbReference type="EMBL" id="EEZ75052.1"/>
    </source>
</evidence>